<feature type="region of interest" description="Disordered" evidence="1">
    <location>
        <begin position="232"/>
        <end position="323"/>
    </location>
</feature>
<feature type="compositionally biased region" description="Basic and acidic residues" evidence="1">
    <location>
        <begin position="249"/>
        <end position="272"/>
    </location>
</feature>
<dbReference type="EMBL" id="JBBNAG010000002">
    <property type="protein sequence ID" value="KAK9157959.1"/>
    <property type="molecule type" value="Genomic_DNA"/>
</dbReference>
<evidence type="ECO:0000256" key="1">
    <source>
        <dbReference type="SAM" id="MobiDB-lite"/>
    </source>
</evidence>
<gene>
    <name evidence="2" type="ORF">Scep_004533</name>
</gene>
<evidence type="ECO:0000313" key="2">
    <source>
        <dbReference type="EMBL" id="KAK9157959.1"/>
    </source>
</evidence>
<feature type="compositionally biased region" description="Basic and acidic residues" evidence="1">
    <location>
        <begin position="280"/>
        <end position="296"/>
    </location>
</feature>
<name>A0AAP0PXD8_9MAGN</name>
<protein>
    <submittedName>
        <fullName evidence="2">Uncharacterized protein</fullName>
    </submittedName>
</protein>
<keyword evidence="3" id="KW-1185">Reference proteome</keyword>
<feature type="region of interest" description="Disordered" evidence="1">
    <location>
        <begin position="93"/>
        <end position="115"/>
    </location>
</feature>
<feature type="compositionally biased region" description="Low complexity" evidence="1">
    <location>
        <begin position="301"/>
        <end position="314"/>
    </location>
</feature>
<evidence type="ECO:0000313" key="3">
    <source>
        <dbReference type="Proteomes" id="UP001419268"/>
    </source>
</evidence>
<comment type="caution">
    <text evidence="2">The sequence shown here is derived from an EMBL/GenBank/DDBJ whole genome shotgun (WGS) entry which is preliminary data.</text>
</comment>
<accession>A0AAP0PXD8</accession>
<dbReference type="Proteomes" id="UP001419268">
    <property type="component" value="Unassembled WGS sequence"/>
</dbReference>
<organism evidence="2 3">
    <name type="scientific">Stephania cephalantha</name>
    <dbReference type="NCBI Taxonomy" id="152367"/>
    <lineage>
        <taxon>Eukaryota</taxon>
        <taxon>Viridiplantae</taxon>
        <taxon>Streptophyta</taxon>
        <taxon>Embryophyta</taxon>
        <taxon>Tracheophyta</taxon>
        <taxon>Spermatophyta</taxon>
        <taxon>Magnoliopsida</taxon>
        <taxon>Ranunculales</taxon>
        <taxon>Menispermaceae</taxon>
        <taxon>Menispermoideae</taxon>
        <taxon>Cissampelideae</taxon>
        <taxon>Stephania</taxon>
    </lineage>
</organism>
<proteinExistence type="predicted"/>
<dbReference type="AlphaFoldDB" id="A0AAP0PXD8"/>
<feature type="compositionally biased region" description="Polar residues" evidence="1">
    <location>
        <begin position="105"/>
        <end position="115"/>
    </location>
</feature>
<reference evidence="2 3" key="1">
    <citation type="submission" date="2024-01" db="EMBL/GenBank/DDBJ databases">
        <title>Genome assemblies of Stephania.</title>
        <authorList>
            <person name="Yang L."/>
        </authorList>
    </citation>
    <scope>NUCLEOTIDE SEQUENCE [LARGE SCALE GENOMIC DNA]</scope>
    <source>
        <strain evidence="2">JXDWG</strain>
        <tissue evidence="2">Leaf</tissue>
    </source>
</reference>
<sequence length="323" mass="35864">MYMSTSTCPRGPTWTCTLIAPSAKALSVSTWTTDGFPGPRGSDSAFVEGAINVHVHVDMSTWIDVDMYTDSALRPRGQRRVFRSTWIHVGRKTRDKGAHIAPSQKALSRTPSSSSEKTRENLCVDLAFPCEGRGRGRGVVGHGFLVASGVGRLFKEGRVGAIRGERQGGGKKEATILRFLIGGGAFARRGDGGEEVRRGHRSKERRLSASDAARYVEAFAWRWYVEEEQRPARGGRRDLRRRQRGGGAESERPYTRENPRVEWKEEVVRSLDYDDDDDGGEGRAAEYKRNREDERPRGRRGPAAAAVAERSASPFGDVAVTWR</sequence>